<evidence type="ECO:0000313" key="1">
    <source>
        <dbReference type="EMBL" id="MCX2803133.1"/>
    </source>
</evidence>
<sequence>MAFFTGFILRIKKNRAIKLYLRKLPRLLQKDYGRSKRYRPRQVRATIERSGLPVEFSCYAILIFCSKKAFDRYHTEMGETCDYEAMRSYVGNLFFNGNTNFSAHEVLPSSTDFDGGFHGIDTGGSD</sequence>
<protein>
    <submittedName>
        <fullName evidence="1">Uncharacterized protein</fullName>
    </submittedName>
</protein>
<dbReference type="InterPro" id="IPR046689">
    <property type="entry name" value="DUF6559"/>
</dbReference>
<gene>
    <name evidence="1" type="ORF">OQJ68_15170</name>
</gene>
<dbReference type="GeneID" id="76609664"/>
<organism evidence="1 2">
    <name type="scientific">Microbulbifer thermotolerans</name>
    <dbReference type="NCBI Taxonomy" id="252514"/>
    <lineage>
        <taxon>Bacteria</taxon>
        <taxon>Pseudomonadati</taxon>
        <taxon>Pseudomonadota</taxon>
        <taxon>Gammaproteobacteria</taxon>
        <taxon>Cellvibrionales</taxon>
        <taxon>Microbulbiferaceae</taxon>
        <taxon>Microbulbifer</taxon>
    </lineage>
</organism>
<proteinExistence type="predicted"/>
<dbReference type="Pfam" id="PF20196">
    <property type="entry name" value="DUF6559"/>
    <property type="match status" value="1"/>
</dbReference>
<dbReference type="AlphaFoldDB" id="A0AB35I387"/>
<name>A0AB35I387_MICTH</name>
<dbReference type="RefSeq" id="WP_139223312.1">
    <property type="nucleotide sequence ID" value="NZ_CP014864.1"/>
</dbReference>
<dbReference type="EMBL" id="JAPHQB010000033">
    <property type="protein sequence ID" value="MCX2803133.1"/>
    <property type="molecule type" value="Genomic_DNA"/>
</dbReference>
<accession>A0AB35I387</accession>
<evidence type="ECO:0000313" key="2">
    <source>
        <dbReference type="Proteomes" id="UP001209730"/>
    </source>
</evidence>
<comment type="caution">
    <text evidence="1">The sequence shown here is derived from an EMBL/GenBank/DDBJ whole genome shotgun (WGS) entry which is preliminary data.</text>
</comment>
<dbReference type="Proteomes" id="UP001209730">
    <property type="component" value="Unassembled WGS sequence"/>
</dbReference>
<reference evidence="1" key="1">
    <citation type="submission" date="2022-11" db="EMBL/GenBank/DDBJ databases">
        <title>Chitin-degrading and fungicidal potential of chitinolytic bacterial strains from marine environment of the Pacific Ocean regions.</title>
        <authorList>
            <person name="Pentekhina I."/>
            <person name="Nedashkovskaya O."/>
            <person name="Seitkalieva A."/>
            <person name="Podvolotskaya A."/>
            <person name="Tekutyeva L."/>
            <person name="Balabanova L."/>
        </authorList>
    </citation>
    <scope>NUCLEOTIDE SEQUENCE</scope>
    <source>
        <strain evidence="1">KMM 6838</strain>
    </source>
</reference>